<dbReference type="RefSeq" id="WP_094730161.1">
    <property type="nucleotide sequence ID" value="NZ_MWWY01000028.1"/>
</dbReference>
<dbReference type="Gene3D" id="3.30.1240.20">
    <property type="match status" value="1"/>
</dbReference>
<comment type="subunit">
    <text evidence="4">Homodimer.</text>
</comment>
<evidence type="ECO:0000256" key="10">
    <source>
        <dbReference type="PIRSR" id="PIRSR605002-1"/>
    </source>
</evidence>
<evidence type="ECO:0000256" key="3">
    <source>
        <dbReference type="ARBA" id="ARBA00009736"/>
    </source>
</evidence>
<feature type="binding site" evidence="12">
    <location>
        <position position="25"/>
    </location>
    <ligand>
        <name>Mg(2+)</name>
        <dbReference type="ChEBI" id="CHEBI:18420"/>
        <label>1</label>
    </ligand>
</feature>
<gene>
    <name evidence="13" type="ORF">BHAP_1563</name>
</gene>
<evidence type="ECO:0000256" key="12">
    <source>
        <dbReference type="PIRSR" id="PIRSR605002-3"/>
    </source>
</evidence>
<keyword evidence="7 12" id="KW-0479">Metal-binding</keyword>
<evidence type="ECO:0000256" key="7">
    <source>
        <dbReference type="ARBA" id="ARBA00022723"/>
    </source>
</evidence>
<comment type="pathway">
    <text evidence="2">Nucleotide-sugar biosynthesis; GDP-alpha-D-mannose biosynthesis; alpha-D-mannose 1-phosphate from D-fructose 6-phosphate: step 2/2.</text>
</comment>
<keyword evidence="8 12" id="KW-0460">Magnesium</keyword>
<protein>
    <recommendedName>
        <fullName evidence="5">phosphomannomutase</fullName>
        <ecNumber evidence="5">5.4.2.8</ecNumber>
    </recommendedName>
</protein>
<evidence type="ECO:0000256" key="2">
    <source>
        <dbReference type="ARBA" id="ARBA00004699"/>
    </source>
</evidence>
<dbReference type="InterPro" id="IPR043169">
    <property type="entry name" value="PMM_cap"/>
</dbReference>
<evidence type="ECO:0000313" key="13">
    <source>
        <dbReference type="EMBL" id="OZG63844.1"/>
    </source>
</evidence>
<dbReference type="SUPFAM" id="SSF56784">
    <property type="entry name" value="HAD-like"/>
    <property type="match status" value="1"/>
</dbReference>
<accession>A0A261FXB9</accession>
<evidence type="ECO:0000256" key="11">
    <source>
        <dbReference type="PIRSR" id="PIRSR605002-2"/>
    </source>
</evidence>
<comment type="similarity">
    <text evidence="3">Belongs to the eukaryotic PMM family.</text>
</comment>
<dbReference type="Gene3D" id="3.40.50.1000">
    <property type="entry name" value="HAD superfamily/HAD-like"/>
    <property type="match status" value="1"/>
</dbReference>
<feature type="binding site" evidence="12">
    <location>
        <position position="27"/>
    </location>
    <ligand>
        <name>Mg(2+)</name>
        <dbReference type="ChEBI" id="CHEBI:18420"/>
        <label>1</label>
    </ligand>
</feature>
<sequence length="284" mass="31278">MTVVHSWNDIDYIALAARMRVIAFDLDNTLASSKQPMIPAMIDRFAALTHCLPVAVVTGGRYELVVSQILEVVHDRANLTQLHLMPTGGTRYYRWNKPEHETTGSWTCVYTHDLSEVDRRSARTSLERRARELGLWETTVWGARFEDRGSQLTFSALGQNAPESAKRAWDPGDIKKQRLVNAVAGDLPHLKVRSGGYTSIDVSLPGMDKSFAVHELSKILNTPVDSIVFVGDRMTPGGNDYPAAIAGAWAISVSSPADTLLMLDQLLPALHALQDELSTKPTNG</sequence>
<evidence type="ECO:0000256" key="9">
    <source>
        <dbReference type="ARBA" id="ARBA00023235"/>
    </source>
</evidence>
<keyword evidence="9" id="KW-0413">Isomerase</keyword>
<comment type="subcellular location">
    <subcellularLocation>
        <location evidence="1">Cytoplasm</location>
    </subcellularLocation>
</comment>
<feature type="active site" description="Proton donor/acceptor" evidence="10">
    <location>
        <position position="27"/>
    </location>
</feature>
<feature type="binding site" evidence="11">
    <location>
        <position position="148"/>
    </location>
    <ligand>
        <name>alpha-D-mannose 1-phosphate</name>
        <dbReference type="ChEBI" id="CHEBI:58409"/>
    </ligand>
</feature>
<dbReference type="GO" id="GO:0005737">
    <property type="term" value="C:cytoplasm"/>
    <property type="evidence" value="ECO:0007669"/>
    <property type="project" value="UniProtKB-SubCell"/>
</dbReference>
<feature type="binding site" evidence="12">
    <location>
        <position position="232"/>
    </location>
    <ligand>
        <name>Mg(2+)</name>
        <dbReference type="ChEBI" id="CHEBI:18420"/>
        <label>2</label>
    </ligand>
</feature>
<evidence type="ECO:0000313" key="14">
    <source>
        <dbReference type="Proteomes" id="UP000216074"/>
    </source>
</evidence>
<dbReference type="Proteomes" id="UP000216074">
    <property type="component" value="Unassembled WGS sequence"/>
</dbReference>
<proteinExistence type="inferred from homology"/>
<evidence type="ECO:0000256" key="5">
    <source>
        <dbReference type="ARBA" id="ARBA00012730"/>
    </source>
</evidence>
<dbReference type="InterPro" id="IPR005002">
    <property type="entry name" value="PMM"/>
</dbReference>
<dbReference type="EMBL" id="MWWY01000028">
    <property type="protein sequence ID" value="OZG63844.1"/>
    <property type="molecule type" value="Genomic_DNA"/>
</dbReference>
<dbReference type="Pfam" id="PF03332">
    <property type="entry name" value="PMM"/>
    <property type="match status" value="1"/>
</dbReference>
<dbReference type="EC" id="5.4.2.8" evidence="5"/>
<dbReference type="InterPro" id="IPR006379">
    <property type="entry name" value="HAD-SF_hydro_IIB"/>
</dbReference>
<dbReference type="GO" id="GO:0016791">
    <property type="term" value="F:phosphatase activity"/>
    <property type="evidence" value="ECO:0007669"/>
    <property type="project" value="UniProtKB-ARBA"/>
</dbReference>
<dbReference type="OrthoDB" id="2241234at2"/>
<name>A0A261FXB9_9BIFI</name>
<evidence type="ECO:0000256" key="8">
    <source>
        <dbReference type="ARBA" id="ARBA00022842"/>
    </source>
</evidence>
<evidence type="ECO:0000256" key="6">
    <source>
        <dbReference type="ARBA" id="ARBA00022490"/>
    </source>
</evidence>
<reference evidence="13 14" key="1">
    <citation type="journal article" date="2017" name="BMC Genomics">
        <title>Comparative genomic and phylogenomic analyses of the Bifidobacteriaceae family.</title>
        <authorList>
            <person name="Lugli G.A."/>
            <person name="Milani C."/>
            <person name="Turroni F."/>
            <person name="Duranti S."/>
            <person name="Mancabelli L."/>
            <person name="Mangifesta M."/>
            <person name="Ferrario C."/>
            <person name="Modesto M."/>
            <person name="Mattarelli P."/>
            <person name="Jiri K."/>
            <person name="van Sinderen D."/>
            <person name="Ventura M."/>
        </authorList>
    </citation>
    <scope>NUCLEOTIDE SEQUENCE [LARGE SCALE GENOMIC DNA]</scope>
    <source>
        <strain evidence="13 14">DSM 100202</strain>
    </source>
</reference>
<organism evidence="13 14">
    <name type="scientific">Bifidobacterium hapali</name>
    <dbReference type="NCBI Taxonomy" id="1630172"/>
    <lineage>
        <taxon>Bacteria</taxon>
        <taxon>Bacillati</taxon>
        <taxon>Actinomycetota</taxon>
        <taxon>Actinomycetes</taxon>
        <taxon>Bifidobacteriales</taxon>
        <taxon>Bifidobacteriaceae</taxon>
        <taxon>Bifidobacterium</taxon>
    </lineage>
</organism>
<comment type="cofactor">
    <cofactor evidence="12">
        <name>Mg(2+)</name>
        <dbReference type="ChEBI" id="CHEBI:18420"/>
    </cofactor>
</comment>
<feature type="binding site" evidence="11">
    <location>
        <position position="201"/>
    </location>
    <ligand>
        <name>alpha-D-mannose 1-phosphate</name>
        <dbReference type="ChEBI" id="CHEBI:58409"/>
    </ligand>
</feature>
<dbReference type="InterPro" id="IPR036412">
    <property type="entry name" value="HAD-like_sf"/>
</dbReference>
<keyword evidence="14" id="KW-1185">Reference proteome</keyword>
<comment type="caution">
    <text evidence="13">The sequence shown here is derived from an EMBL/GenBank/DDBJ whole genome shotgun (WGS) entry which is preliminary data.</text>
</comment>
<feature type="active site" description="Nucleophile" evidence="10">
    <location>
        <position position="25"/>
    </location>
</feature>
<dbReference type="UniPathway" id="UPA00126">
    <property type="reaction ID" value="UER00424"/>
</dbReference>
<keyword evidence="6" id="KW-0963">Cytoplasm</keyword>
<dbReference type="GO" id="GO:0004615">
    <property type="term" value="F:phosphomannomutase activity"/>
    <property type="evidence" value="ECO:0007669"/>
    <property type="project" value="UniProtKB-EC"/>
</dbReference>
<dbReference type="GO" id="GO:0046872">
    <property type="term" value="F:metal ion binding"/>
    <property type="evidence" value="ECO:0007669"/>
    <property type="project" value="UniProtKB-KW"/>
</dbReference>
<dbReference type="InterPro" id="IPR023214">
    <property type="entry name" value="HAD_sf"/>
</dbReference>
<evidence type="ECO:0000256" key="4">
    <source>
        <dbReference type="ARBA" id="ARBA00011738"/>
    </source>
</evidence>
<evidence type="ECO:0000256" key="1">
    <source>
        <dbReference type="ARBA" id="ARBA00004496"/>
    </source>
</evidence>
<dbReference type="GO" id="GO:0009298">
    <property type="term" value="P:GDP-mannose biosynthetic process"/>
    <property type="evidence" value="ECO:0007669"/>
    <property type="project" value="UniProtKB-UniPathway"/>
</dbReference>
<dbReference type="NCBIfam" id="TIGR01484">
    <property type="entry name" value="HAD-SF-IIB"/>
    <property type="match status" value="1"/>
</dbReference>
<feature type="binding site" evidence="11">
    <location>
        <position position="199"/>
    </location>
    <ligand>
        <name>alpha-D-mannose 1-phosphate</name>
        <dbReference type="ChEBI" id="CHEBI:58409"/>
    </ligand>
</feature>
<dbReference type="AlphaFoldDB" id="A0A261FXB9"/>